<dbReference type="NCBIfam" id="TIGR01313">
    <property type="entry name" value="therm_gnt_kin"/>
    <property type="match status" value="1"/>
</dbReference>
<proteinExistence type="inferred from homology"/>
<keyword evidence="8" id="KW-0311">Gluconate utilization</keyword>
<protein>
    <recommendedName>
        <fullName evidence="3 10">Gluconokinase</fullName>
        <ecNumber evidence="3 10">2.7.1.12</ecNumber>
    </recommendedName>
</protein>
<dbReference type="Gene3D" id="3.40.50.300">
    <property type="entry name" value="P-loop containing nucleotide triphosphate hydrolases"/>
    <property type="match status" value="1"/>
</dbReference>
<evidence type="ECO:0000256" key="1">
    <source>
        <dbReference type="ARBA" id="ARBA00004761"/>
    </source>
</evidence>
<dbReference type="InterPro" id="IPR027417">
    <property type="entry name" value="P-loop_NTPase"/>
</dbReference>
<keyword evidence="4 10" id="KW-0808">Transferase</keyword>
<dbReference type="Pfam" id="PF13238">
    <property type="entry name" value="AAA_18"/>
    <property type="match status" value="1"/>
</dbReference>
<evidence type="ECO:0000256" key="2">
    <source>
        <dbReference type="ARBA" id="ARBA00008420"/>
    </source>
</evidence>
<dbReference type="GO" id="GO:0019521">
    <property type="term" value="P:D-gluconate metabolic process"/>
    <property type="evidence" value="ECO:0007669"/>
    <property type="project" value="UniProtKB-KW"/>
</dbReference>
<accession>A0A5J6Q1B8</accession>
<dbReference type="OrthoDB" id="9795716at2"/>
<keyword evidence="7 10" id="KW-0067">ATP-binding</keyword>
<evidence type="ECO:0000256" key="4">
    <source>
        <dbReference type="ARBA" id="ARBA00022679"/>
    </source>
</evidence>
<evidence type="ECO:0000256" key="5">
    <source>
        <dbReference type="ARBA" id="ARBA00022741"/>
    </source>
</evidence>
<name>A0A5J6Q1B8_9NEIS</name>
<dbReference type="EC" id="2.7.1.12" evidence="3 10"/>
<dbReference type="CDD" id="cd02021">
    <property type="entry name" value="GntK"/>
    <property type="match status" value="1"/>
</dbReference>
<organism evidence="11 12">
    <name type="scientific">Neisseria zalophi</name>
    <dbReference type="NCBI Taxonomy" id="640030"/>
    <lineage>
        <taxon>Bacteria</taxon>
        <taxon>Pseudomonadati</taxon>
        <taxon>Pseudomonadota</taxon>
        <taxon>Betaproteobacteria</taxon>
        <taxon>Neisseriales</taxon>
        <taxon>Neisseriaceae</taxon>
        <taxon>Neisseria</taxon>
    </lineage>
</organism>
<dbReference type="FunFam" id="3.40.50.300:FF:000522">
    <property type="entry name" value="Gluconokinase"/>
    <property type="match status" value="1"/>
</dbReference>
<dbReference type="InterPro" id="IPR006001">
    <property type="entry name" value="Therm_gnt_kin"/>
</dbReference>
<evidence type="ECO:0000256" key="6">
    <source>
        <dbReference type="ARBA" id="ARBA00022777"/>
    </source>
</evidence>
<dbReference type="GO" id="GO:0005737">
    <property type="term" value="C:cytoplasm"/>
    <property type="evidence" value="ECO:0007669"/>
    <property type="project" value="TreeGrafter"/>
</dbReference>
<dbReference type="SUPFAM" id="SSF52540">
    <property type="entry name" value="P-loop containing nucleoside triphosphate hydrolases"/>
    <property type="match status" value="1"/>
</dbReference>
<keyword evidence="6 10" id="KW-0418">Kinase</keyword>
<dbReference type="EMBL" id="CP031700">
    <property type="protein sequence ID" value="QEY26992.1"/>
    <property type="molecule type" value="Genomic_DNA"/>
</dbReference>
<evidence type="ECO:0000256" key="10">
    <source>
        <dbReference type="RuleBase" id="RU363066"/>
    </source>
</evidence>
<dbReference type="RefSeq" id="WP_151052794.1">
    <property type="nucleotide sequence ID" value="NZ_CP031700.1"/>
</dbReference>
<dbReference type="GO" id="GO:0046316">
    <property type="term" value="F:gluconokinase activity"/>
    <property type="evidence" value="ECO:0007669"/>
    <property type="project" value="UniProtKB-EC"/>
</dbReference>
<reference evidence="11 12" key="1">
    <citation type="submission" date="2018-08" db="EMBL/GenBank/DDBJ databases">
        <title>Neisseria zalophi ATCC BAA-2455 complete genome.</title>
        <authorList>
            <person name="Veseli I.A."/>
            <person name="Buttler R."/>
            <person name="Mascarenhas dos Santos A.C."/>
            <person name="Pombert J.-F."/>
        </authorList>
    </citation>
    <scope>NUCLEOTIDE SEQUENCE [LARGE SCALE GENOMIC DNA]</scope>
    <source>
        <strain evidence="11 12">ATCC BAA-2455</strain>
    </source>
</reference>
<evidence type="ECO:0000256" key="9">
    <source>
        <dbReference type="ARBA" id="ARBA00048090"/>
    </source>
</evidence>
<evidence type="ECO:0000313" key="11">
    <source>
        <dbReference type="EMBL" id="QEY26992.1"/>
    </source>
</evidence>
<evidence type="ECO:0000256" key="3">
    <source>
        <dbReference type="ARBA" id="ARBA00012054"/>
    </source>
</evidence>
<gene>
    <name evidence="11" type="ORF">D0T92_10925</name>
</gene>
<evidence type="ECO:0000256" key="7">
    <source>
        <dbReference type="ARBA" id="ARBA00022840"/>
    </source>
</evidence>
<dbReference type="PANTHER" id="PTHR43442">
    <property type="entry name" value="GLUCONOKINASE-RELATED"/>
    <property type="match status" value="1"/>
</dbReference>
<sequence>MDQSTLHIVIMGVSGCGKTTLAIALQQYFQCPYAEGDDFHPQANRDKMGSGIPLTDKDRYPWLRSLRDWMTKQTKTGAVVDIITCSALKRQYRDILREADGKVVFIHLDPPYEINLERMKARKGHYMKAGMLASQLETLEALQTDEEGIRINNASNPESVQNEVLQWINQQNFKALTMHPNNS</sequence>
<keyword evidence="12" id="KW-1185">Reference proteome</keyword>
<comment type="similarity">
    <text evidence="2 10">Belongs to the gluconokinase GntK/GntV family.</text>
</comment>
<dbReference type="AlphaFoldDB" id="A0A5J6Q1B8"/>
<evidence type="ECO:0000313" key="12">
    <source>
        <dbReference type="Proteomes" id="UP000325713"/>
    </source>
</evidence>
<keyword evidence="5 10" id="KW-0547">Nucleotide-binding</keyword>
<comment type="pathway">
    <text evidence="1">Carbohydrate acid metabolism.</text>
</comment>
<evidence type="ECO:0000256" key="8">
    <source>
        <dbReference type="ARBA" id="ARBA00023064"/>
    </source>
</evidence>
<comment type="catalytic activity">
    <reaction evidence="9 10">
        <text>D-gluconate + ATP = 6-phospho-D-gluconate + ADP + H(+)</text>
        <dbReference type="Rhea" id="RHEA:19433"/>
        <dbReference type="ChEBI" id="CHEBI:15378"/>
        <dbReference type="ChEBI" id="CHEBI:18391"/>
        <dbReference type="ChEBI" id="CHEBI:30616"/>
        <dbReference type="ChEBI" id="CHEBI:58759"/>
        <dbReference type="ChEBI" id="CHEBI:456216"/>
        <dbReference type="EC" id="2.7.1.12"/>
    </reaction>
</comment>
<dbReference type="GO" id="GO:0005524">
    <property type="term" value="F:ATP binding"/>
    <property type="evidence" value="ECO:0007669"/>
    <property type="project" value="UniProtKB-KW"/>
</dbReference>
<dbReference type="PANTHER" id="PTHR43442:SF3">
    <property type="entry name" value="GLUCONOKINASE-RELATED"/>
    <property type="match status" value="1"/>
</dbReference>
<dbReference type="KEGG" id="nzl:D0T92_10925"/>
<dbReference type="Proteomes" id="UP000325713">
    <property type="component" value="Chromosome"/>
</dbReference>